<dbReference type="SMART" id="SM00089">
    <property type="entry name" value="PKD"/>
    <property type="match status" value="4"/>
</dbReference>
<dbReference type="InterPro" id="IPR000601">
    <property type="entry name" value="PKD_dom"/>
</dbReference>
<dbReference type="PROSITE" id="PS50093">
    <property type="entry name" value="PKD"/>
    <property type="match status" value="5"/>
</dbReference>
<organism evidence="3 4">
    <name type="scientific">Aeoliella mucimassa</name>
    <dbReference type="NCBI Taxonomy" id="2527972"/>
    <lineage>
        <taxon>Bacteria</taxon>
        <taxon>Pseudomonadati</taxon>
        <taxon>Planctomycetota</taxon>
        <taxon>Planctomycetia</taxon>
        <taxon>Pirellulales</taxon>
        <taxon>Lacipirellulaceae</taxon>
        <taxon>Aeoliella</taxon>
    </lineage>
</organism>
<dbReference type="Pfam" id="PF00801">
    <property type="entry name" value="PKD"/>
    <property type="match status" value="1"/>
</dbReference>
<feature type="region of interest" description="Disordered" evidence="1">
    <location>
        <begin position="1056"/>
        <end position="1124"/>
    </location>
</feature>
<feature type="compositionally biased region" description="Low complexity" evidence="1">
    <location>
        <begin position="1087"/>
        <end position="1106"/>
    </location>
</feature>
<feature type="domain" description="PKD" evidence="2">
    <location>
        <begin position="633"/>
        <end position="696"/>
    </location>
</feature>
<dbReference type="OrthoDB" id="292122at2"/>
<dbReference type="InterPro" id="IPR013783">
    <property type="entry name" value="Ig-like_fold"/>
</dbReference>
<dbReference type="AlphaFoldDB" id="A0A518AII6"/>
<evidence type="ECO:0000313" key="3">
    <source>
        <dbReference type="EMBL" id="QDU54474.1"/>
    </source>
</evidence>
<dbReference type="InterPro" id="IPR035986">
    <property type="entry name" value="PKD_dom_sf"/>
</dbReference>
<dbReference type="KEGG" id="amuc:Pan181_06560"/>
<protein>
    <submittedName>
        <fullName evidence="3">PKD domain protein</fullName>
    </submittedName>
</protein>
<gene>
    <name evidence="3" type="ORF">Pan181_06560</name>
</gene>
<feature type="domain" description="PKD" evidence="2">
    <location>
        <begin position="385"/>
        <end position="455"/>
    </location>
</feature>
<keyword evidence="4" id="KW-1185">Reference proteome</keyword>
<dbReference type="Gene3D" id="2.60.40.10">
    <property type="entry name" value="Immunoglobulins"/>
    <property type="match status" value="6"/>
</dbReference>
<dbReference type="EMBL" id="CP036278">
    <property type="protein sequence ID" value="QDU54474.1"/>
    <property type="molecule type" value="Genomic_DNA"/>
</dbReference>
<reference evidence="3 4" key="1">
    <citation type="submission" date="2019-02" db="EMBL/GenBank/DDBJ databases">
        <title>Deep-cultivation of Planctomycetes and their phenomic and genomic characterization uncovers novel biology.</title>
        <authorList>
            <person name="Wiegand S."/>
            <person name="Jogler M."/>
            <person name="Boedeker C."/>
            <person name="Pinto D."/>
            <person name="Vollmers J."/>
            <person name="Rivas-Marin E."/>
            <person name="Kohn T."/>
            <person name="Peeters S.H."/>
            <person name="Heuer A."/>
            <person name="Rast P."/>
            <person name="Oberbeckmann S."/>
            <person name="Bunk B."/>
            <person name="Jeske O."/>
            <person name="Meyerdierks A."/>
            <person name="Storesund J.E."/>
            <person name="Kallscheuer N."/>
            <person name="Luecker S."/>
            <person name="Lage O.M."/>
            <person name="Pohl T."/>
            <person name="Merkel B.J."/>
            <person name="Hornburger P."/>
            <person name="Mueller R.-W."/>
            <person name="Bruemmer F."/>
            <person name="Labrenz M."/>
            <person name="Spormann A.M."/>
            <person name="Op den Camp H."/>
            <person name="Overmann J."/>
            <person name="Amann R."/>
            <person name="Jetten M.S.M."/>
            <person name="Mascher T."/>
            <person name="Medema M.H."/>
            <person name="Devos D.P."/>
            <person name="Kaster A.-K."/>
            <person name="Ovreas L."/>
            <person name="Rohde M."/>
            <person name="Galperin M.Y."/>
            <person name="Jogler C."/>
        </authorList>
    </citation>
    <scope>NUCLEOTIDE SEQUENCE [LARGE SCALE GENOMIC DNA]</scope>
    <source>
        <strain evidence="3 4">Pan181</strain>
    </source>
</reference>
<feature type="domain" description="PKD" evidence="2">
    <location>
        <begin position="155"/>
        <end position="234"/>
    </location>
</feature>
<sequence>MRRRPWFDRRSATSREGVRRESADLEVRALEQRRVLDASGPAILVTPTPTAEGDTVTVSVDAGEIANPQFDWTVTVDAVVIETSNSSLFEFTPADNGDYSISLQITDSYGEHFSSATNLSVVNIAPTVTPAGNVTVDEGGLLVFGDIGSIIDPGFRSVATGTNETFTYSIDWGDSTTPNTGHATLDQIGSPGHVTEASFSGVHIYADNGTYTVSLTVTDDDGGVSGVATLEVTVNNVKPTLGVVGDQTAYEGVELSIDNLGSIVDQGFQNLANGTDETFSYSIDWGDGTAADIGTATIDQIGSPGTLTLASLDGTHTYEVDGTYTVTLTVTDDDGGTAQGTFDVQVIDADPVLTVVGNQSVDEGQTFTITNLGEVSDLVYLPDRGDQLTYTIDWGDGTSIDSGIATIDQLGPLGTPTLASLDGTHTYADNGNYTVTVTVSDGDGRSDTGHFKVAVANVAPTLSVVDDQVIDEGSLLSLTNLGIITDPGFDNTALGTQETFTYFISWGDTPNLEFGPTATIDQVGSPGVATQASFDGSHTYADNGVYTVTVVVADDNLGFATASFTVTVNNVAPQLTGADSTLVVDEGQAFTLDDLGIGITDPGFDHQYTTIGSTGEDPFFPFSEETFTASQIDWGDGTVTSVVDIIDRVSGSPGVATTASFAHAAHAYADNGTYTVTVEFADDDGGTTSQSFTIEVNNVAPTLTLTDESFTINEGDTLNLPMLGSFTDPGYSNLLNPNGPTSESFSYTIDWGDGTVVETGQLPATVVDGSQGTPTSGTLTGSHLYADNDVDNTYTITVTLSDDDGGSHTQSFDITVMNVAPTLNPIFATDIDSGGNTQLTLSFTDPGADEFEVLVAWGENQDLPLSDRWVVEAVYAGPTPGTFVIWYHYTGPPNPANISADVPINVVIRDDDYATSAITVNVGQSNIETVLIGQPGTDDAKFAIDLSPDFPVVEFARTNEVVIPPQTTSNYVQQSETRDVGSRGGDVSATSERYFRLHVVLPDGAMLEGIRLPDGAMDDLPALFAKLPDNHYRIYLVRSENQTPRLVLDVVVRDHHPIDPDDASDGTRDRPPIEQPAEQSPAVPIDQAAPADKQAAPADAPAVVPAGEETLPTPGIDDSSAIPTSNHLGRRAAAVTAVAAAAAVLDPKTDWAVRLDQAFAKADKRRWQNLRRRRPR</sequence>
<dbReference type="SUPFAM" id="SSF49299">
    <property type="entry name" value="PKD domain"/>
    <property type="match status" value="5"/>
</dbReference>
<proteinExistence type="predicted"/>
<dbReference type="CDD" id="cd00146">
    <property type="entry name" value="PKD"/>
    <property type="match status" value="4"/>
</dbReference>
<accession>A0A518AII6</accession>
<evidence type="ECO:0000259" key="2">
    <source>
        <dbReference type="PROSITE" id="PS50093"/>
    </source>
</evidence>
<evidence type="ECO:0000256" key="1">
    <source>
        <dbReference type="SAM" id="MobiDB-lite"/>
    </source>
</evidence>
<feature type="compositionally biased region" description="Basic and acidic residues" evidence="1">
    <location>
        <begin position="1056"/>
        <end position="1072"/>
    </location>
</feature>
<dbReference type="RefSeq" id="WP_145245450.1">
    <property type="nucleotide sequence ID" value="NZ_CP036278.1"/>
</dbReference>
<dbReference type="InterPro" id="IPR022409">
    <property type="entry name" value="PKD/Chitinase_dom"/>
</dbReference>
<feature type="domain" description="PKD" evidence="2">
    <location>
        <begin position="537"/>
        <end position="568"/>
    </location>
</feature>
<evidence type="ECO:0000313" key="4">
    <source>
        <dbReference type="Proteomes" id="UP000315750"/>
    </source>
</evidence>
<feature type="domain" description="PKD" evidence="2">
    <location>
        <begin position="268"/>
        <end position="346"/>
    </location>
</feature>
<dbReference type="Proteomes" id="UP000315750">
    <property type="component" value="Chromosome"/>
</dbReference>
<name>A0A518AII6_9BACT</name>